<organism evidence="1 2">
    <name type="scientific">Chlamydomonas eustigma</name>
    <dbReference type="NCBI Taxonomy" id="1157962"/>
    <lineage>
        <taxon>Eukaryota</taxon>
        <taxon>Viridiplantae</taxon>
        <taxon>Chlorophyta</taxon>
        <taxon>core chlorophytes</taxon>
        <taxon>Chlorophyceae</taxon>
        <taxon>CS clade</taxon>
        <taxon>Chlamydomonadales</taxon>
        <taxon>Chlamydomonadaceae</taxon>
        <taxon>Chlamydomonas</taxon>
    </lineage>
</organism>
<dbReference type="EMBL" id="BEGY01000026">
    <property type="protein sequence ID" value="GAX77623.1"/>
    <property type="molecule type" value="Genomic_DNA"/>
</dbReference>
<reference evidence="1 2" key="1">
    <citation type="submission" date="2017-08" db="EMBL/GenBank/DDBJ databases">
        <title>Acidophilic green algal genome provides insights into adaptation to an acidic environment.</title>
        <authorList>
            <person name="Hirooka S."/>
            <person name="Hirose Y."/>
            <person name="Kanesaki Y."/>
            <person name="Higuchi S."/>
            <person name="Fujiwara T."/>
            <person name="Onuma R."/>
            <person name="Era A."/>
            <person name="Ohbayashi R."/>
            <person name="Uzuka A."/>
            <person name="Nozaki H."/>
            <person name="Yoshikawa H."/>
            <person name="Miyagishima S.Y."/>
        </authorList>
    </citation>
    <scope>NUCLEOTIDE SEQUENCE [LARGE SCALE GENOMIC DNA]</scope>
    <source>
        <strain evidence="1 2">NIES-2499</strain>
    </source>
</reference>
<dbReference type="Proteomes" id="UP000232323">
    <property type="component" value="Unassembled WGS sequence"/>
</dbReference>
<protein>
    <submittedName>
        <fullName evidence="1">Uncharacterized protein</fullName>
    </submittedName>
</protein>
<comment type="caution">
    <text evidence="1">The sequence shown here is derived from an EMBL/GenBank/DDBJ whole genome shotgun (WGS) entry which is preliminary data.</text>
</comment>
<name>A0A250X3G9_9CHLO</name>
<evidence type="ECO:0000313" key="2">
    <source>
        <dbReference type="Proteomes" id="UP000232323"/>
    </source>
</evidence>
<gene>
    <name evidence="1" type="ORF">CEUSTIGMA_g5066.t1</name>
</gene>
<accession>A0A250X3G9</accession>
<proteinExistence type="predicted"/>
<dbReference type="AlphaFoldDB" id="A0A250X3G9"/>
<keyword evidence="2" id="KW-1185">Reference proteome</keyword>
<sequence length="235" mass="25863">MLPTDPANTALGFASCCFSLPNVRTRNDDDRSRSLYGNNGSQSLLSCTPHGDLELSSFILSDYPDSALHSMSADILSNDGLFGIVKAEPFSPVFGVLPVPQTFSFGAFNEREQVQPVPSTLTPEVQRFLQRASELQLRYKNLWERENQELERGAALRIIQPLSSLLPSSPTTLMPEEPSPGRLLPCHDLSNPLGSPPGYNVFNWHNSLCSPSVSDFQYLVHAQVNLLEGTPTKCN</sequence>
<evidence type="ECO:0000313" key="1">
    <source>
        <dbReference type="EMBL" id="GAX77623.1"/>
    </source>
</evidence>